<dbReference type="Gene3D" id="3.40.190.10">
    <property type="entry name" value="Periplasmic binding protein-like II"/>
    <property type="match status" value="2"/>
</dbReference>
<keyword evidence="3" id="KW-0238">DNA-binding</keyword>
<dbReference type="PRINTS" id="PR00039">
    <property type="entry name" value="HTHLYSR"/>
</dbReference>
<dbReference type="EMBL" id="BSTK01000001">
    <property type="protein sequence ID" value="GLY82402.1"/>
    <property type="molecule type" value="Genomic_DNA"/>
</dbReference>
<feature type="domain" description="HTH lysR-type" evidence="5">
    <location>
        <begin position="4"/>
        <end position="61"/>
    </location>
</feature>
<dbReference type="InterPro" id="IPR000847">
    <property type="entry name" value="LysR_HTH_N"/>
</dbReference>
<dbReference type="GO" id="GO:0003677">
    <property type="term" value="F:DNA binding"/>
    <property type="evidence" value="ECO:0007669"/>
    <property type="project" value="UniProtKB-KW"/>
</dbReference>
<dbReference type="SUPFAM" id="SSF46785">
    <property type="entry name" value="Winged helix' DNA-binding domain"/>
    <property type="match status" value="1"/>
</dbReference>
<dbReference type="AlphaFoldDB" id="A0A9W6VX90"/>
<evidence type="ECO:0000313" key="6">
    <source>
        <dbReference type="EMBL" id="GLY82402.1"/>
    </source>
</evidence>
<proteinExistence type="inferred from homology"/>
<name>A0A9W6VX90_9ACTN</name>
<dbReference type="GO" id="GO:0003700">
    <property type="term" value="F:DNA-binding transcription factor activity"/>
    <property type="evidence" value="ECO:0007669"/>
    <property type="project" value="InterPro"/>
</dbReference>
<keyword evidence="7" id="KW-1185">Reference proteome</keyword>
<evidence type="ECO:0000256" key="3">
    <source>
        <dbReference type="ARBA" id="ARBA00023125"/>
    </source>
</evidence>
<evidence type="ECO:0000256" key="1">
    <source>
        <dbReference type="ARBA" id="ARBA00009437"/>
    </source>
</evidence>
<keyword evidence="2" id="KW-0805">Transcription regulation</keyword>
<comment type="similarity">
    <text evidence="1">Belongs to the LysR transcriptional regulatory family.</text>
</comment>
<evidence type="ECO:0000313" key="7">
    <source>
        <dbReference type="Proteomes" id="UP001165074"/>
    </source>
</evidence>
<reference evidence="6" key="1">
    <citation type="submission" date="2023-03" db="EMBL/GenBank/DDBJ databases">
        <title>Actinoallomurus iriomotensis NBRC 103684.</title>
        <authorList>
            <person name="Ichikawa N."/>
            <person name="Sato H."/>
            <person name="Tonouchi N."/>
        </authorList>
    </citation>
    <scope>NUCLEOTIDE SEQUENCE</scope>
    <source>
        <strain evidence="6">NBRC 103684</strain>
    </source>
</reference>
<evidence type="ECO:0000256" key="2">
    <source>
        <dbReference type="ARBA" id="ARBA00023015"/>
    </source>
</evidence>
<accession>A0A9W6VX90</accession>
<gene>
    <name evidence="6" type="primary">gltC</name>
    <name evidence="6" type="ORF">Airi02_003340</name>
</gene>
<comment type="caution">
    <text evidence="6">The sequence shown here is derived from an EMBL/GenBank/DDBJ whole genome shotgun (WGS) entry which is preliminary data.</text>
</comment>
<evidence type="ECO:0000256" key="4">
    <source>
        <dbReference type="ARBA" id="ARBA00023163"/>
    </source>
</evidence>
<dbReference type="PROSITE" id="PS50931">
    <property type="entry name" value="HTH_LYSR"/>
    <property type="match status" value="1"/>
</dbReference>
<dbReference type="InterPro" id="IPR036388">
    <property type="entry name" value="WH-like_DNA-bd_sf"/>
</dbReference>
<dbReference type="RefSeq" id="WP_285566078.1">
    <property type="nucleotide sequence ID" value="NZ_BSTK01000001.1"/>
</dbReference>
<keyword evidence="4" id="KW-0804">Transcription</keyword>
<protein>
    <submittedName>
        <fullName evidence="6">LysR family transcriptional regulator</fullName>
    </submittedName>
</protein>
<sequence>MSELTIAGLRVVREIALSGSFTAAARLLGYSQPAISRQVAAMEAAAGHPLFVREPRGVRVSAAGAVVVEHAGRVLASVDALQQDLVSLGDRLAGRVKVGAFPAATSVLVPRALARLRVEHPGLDVRLSEGSTPTLLRQLRAGRVGVAVIGVGAGLPDYELGDFRHEVVFSGHLCVAVPSGHRLARADVVPVRDLAGEAWIAGEDSTGDPQFRAWPTLTDPVIAYAVRGWPARLGLVAAGLGICLVPEVAALSIPAGVTTIRVDDPNWPGRVTVAVTPKAPSEEATAVVEALRKAADDIRAS</sequence>
<dbReference type="Gene3D" id="1.10.10.10">
    <property type="entry name" value="Winged helix-like DNA-binding domain superfamily/Winged helix DNA-binding domain"/>
    <property type="match status" value="1"/>
</dbReference>
<evidence type="ECO:0000259" key="5">
    <source>
        <dbReference type="PROSITE" id="PS50931"/>
    </source>
</evidence>
<dbReference type="Proteomes" id="UP001165074">
    <property type="component" value="Unassembled WGS sequence"/>
</dbReference>
<dbReference type="Pfam" id="PF03466">
    <property type="entry name" value="LysR_substrate"/>
    <property type="match status" value="1"/>
</dbReference>
<dbReference type="PANTHER" id="PTHR30346">
    <property type="entry name" value="TRANSCRIPTIONAL DUAL REGULATOR HCAR-RELATED"/>
    <property type="match status" value="1"/>
</dbReference>
<dbReference type="GO" id="GO:0032993">
    <property type="term" value="C:protein-DNA complex"/>
    <property type="evidence" value="ECO:0007669"/>
    <property type="project" value="TreeGrafter"/>
</dbReference>
<organism evidence="6 7">
    <name type="scientific">Actinoallomurus iriomotensis</name>
    <dbReference type="NCBI Taxonomy" id="478107"/>
    <lineage>
        <taxon>Bacteria</taxon>
        <taxon>Bacillati</taxon>
        <taxon>Actinomycetota</taxon>
        <taxon>Actinomycetes</taxon>
        <taxon>Streptosporangiales</taxon>
        <taxon>Thermomonosporaceae</taxon>
        <taxon>Actinoallomurus</taxon>
    </lineage>
</organism>
<dbReference type="PANTHER" id="PTHR30346:SF29">
    <property type="entry name" value="LYSR SUBSTRATE-BINDING"/>
    <property type="match status" value="1"/>
</dbReference>
<dbReference type="Pfam" id="PF00126">
    <property type="entry name" value="HTH_1"/>
    <property type="match status" value="1"/>
</dbReference>
<dbReference type="InterPro" id="IPR005119">
    <property type="entry name" value="LysR_subst-bd"/>
</dbReference>
<dbReference type="SUPFAM" id="SSF53850">
    <property type="entry name" value="Periplasmic binding protein-like II"/>
    <property type="match status" value="1"/>
</dbReference>
<dbReference type="InterPro" id="IPR036390">
    <property type="entry name" value="WH_DNA-bd_sf"/>
</dbReference>